<evidence type="ECO:0000256" key="2">
    <source>
        <dbReference type="SAM" id="SignalP"/>
    </source>
</evidence>
<dbReference type="RefSeq" id="WP_131852973.1">
    <property type="nucleotide sequence ID" value="NZ_SKFH01000029.1"/>
</dbReference>
<sequence>MKQHRVSRLAVLCLAMSTTIISCSKSDLIDGAQPAPSTTDNSGNITPDSGVLVQGMTSANALAAASVTTSTSTLPTFALPYALSVNWNNRSNGDYTLAQANADFGPTAYWQGAAVQSQAYTGMLRTTLLKNTLASGGVSSRMDIPDATMYRLSFDMMFASDFDFSLGGKAGFGLLVGNGNMGATSGADGNGGSFRLTWGKTSAGAVVLKPNVYYKDQTVAGGNDFGKVFPASGSIQKNVWYKVSMNVTSNSGSNTNGSLQLIINGVTVLNQAIRWTTNDAKRFVSAVVLESYRDGANTSFQSATDGNILYDNVVVKSLSTVGPTVTSTTSGSTSSTSPAAPPPAPAPAPAPTPTTTTGISTRTVNWDGRANGAYGLTQAVADFGNANYWQQNSSSQSQVYNGLLKTTLLANSLTSGGVLTRSNVAPGSQYELSFDMQFGSNFDFSWGGKVGYGLFIGEGNTGGDPGWDGNGGSVRLMWYKNTSTSPVILKPYVYYKDQPGTYGNDFGKAYPAGGASIQKGTWYHVKMLVKSNTGSNTDGRVQILINGTTVLDQAIRWTTNDAKRLINTLCFETFRGGAETYWQSSTNGDIFFDNVKLVQLAL</sequence>
<feature type="region of interest" description="Disordered" evidence="1">
    <location>
        <begin position="324"/>
        <end position="362"/>
    </location>
</feature>
<accession>A0A4R4DZR7</accession>
<feature type="chain" id="PRO_5021017851" description="Polysaccharide lyase 14 domain-containing protein" evidence="2">
    <location>
        <begin position="25"/>
        <end position="602"/>
    </location>
</feature>
<feature type="compositionally biased region" description="Low complexity" evidence="1">
    <location>
        <begin position="324"/>
        <end position="338"/>
    </location>
</feature>
<evidence type="ECO:0000259" key="3">
    <source>
        <dbReference type="Pfam" id="PF21294"/>
    </source>
</evidence>
<dbReference type="EMBL" id="SKFH01000029">
    <property type="protein sequence ID" value="TCZ68247.1"/>
    <property type="molecule type" value="Genomic_DNA"/>
</dbReference>
<dbReference type="Gene3D" id="2.60.120.200">
    <property type="match status" value="2"/>
</dbReference>
<dbReference type="AlphaFoldDB" id="A0A4R4DZR7"/>
<name>A0A4R4DZR7_9BACT</name>
<gene>
    <name evidence="4" type="ORF">E0486_14325</name>
</gene>
<protein>
    <recommendedName>
        <fullName evidence="3">Polysaccharide lyase 14 domain-containing protein</fullName>
    </recommendedName>
</protein>
<dbReference type="Pfam" id="PF21294">
    <property type="entry name" value="Polysacc_lyase_14"/>
    <property type="match status" value="2"/>
</dbReference>
<comment type="caution">
    <text evidence="4">The sequence shown here is derived from an EMBL/GenBank/DDBJ whole genome shotgun (WGS) entry which is preliminary data.</text>
</comment>
<feature type="signal peptide" evidence="2">
    <location>
        <begin position="1"/>
        <end position="24"/>
    </location>
</feature>
<evidence type="ECO:0000256" key="1">
    <source>
        <dbReference type="SAM" id="MobiDB-lite"/>
    </source>
</evidence>
<reference evidence="4 5" key="1">
    <citation type="submission" date="2019-03" db="EMBL/GenBank/DDBJ databases">
        <authorList>
            <person name="Kim M.K.M."/>
        </authorList>
    </citation>
    <scope>NUCLEOTIDE SEQUENCE [LARGE SCALE GENOMIC DNA]</scope>
    <source>
        <strain evidence="4 5">17J68-15</strain>
    </source>
</reference>
<feature type="domain" description="Polysaccharide lyase 14" evidence="3">
    <location>
        <begin position="148"/>
        <end position="312"/>
    </location>
</feature>
<dbReference type="OrthoDB" id="1329056at2"/>
<proteinExistence type="predicted"/>
<dbReference type="Proteomes" id="UP000295164">
    <property type="component" value="Unassembled WGS sequence"/>
</dbReference>
<keyword evidence="2" id="KW-0732">Signal</keyword>
<evidence type="ECO:0000313" key="4">
    <source>
        <dbReference type="EMBL" id="TCZ68247.1"/>
    </source>
</evidence>
<organism evidence="4 5">
    <name type="scientific">Flaviaesturariibacter aridisoli</name>
    <dbReference type="NCBI Taxonomy" id="2545761"/>
    <lineage>
        <taxon>Bacteria</taxon>
        <taxon>Pseudomonadati</taxon>
        <taxon>Bacteroidota</taxon>
        <taxon>Chitinophagia</taxon>
        <taxon>Chitinophagales</taxon>
        <taxon>Chitinophagaceae</taxon>
        <taxon>Flaviaestuariibacter</taxon>
    </lineage>
</organism>
<evidence type="ECO:0000313" key="5">
    <source>
        <dbReference type="Proteomes" id="UP000295164"/>
    </source>
</evidence>
<feature type="compositionally biased region" description="Pro residues" evidence="1">
    <location>
        <begin position="339"/>
        <end position="352"/>
    </location>
</feature>
<dbReference type="InterPro" id="IPR048958">
    <property type="entry name" value="Polysacc_lyase_14"/>
</dbReference>
<dbReference type="PANTHER" id="PTHR40124:SF1">
    <property type="entry name" value="DISAGGREGATASE RELATED REPEAT PROTEIN"/>
    <property type="match status" value="1"/>
</dbReference>
<dbReference type="PANTHER" id="PTHR40124">
    <property type="match status" value="1"/>
</dbReference>
<keyword evidence="5" id="KW-1185">Reference proteome</keyword>
<dbReference type="PROSITE" id="PS51257">
    <property type="entry name" value="PROKAR_LIPOPROTEIN"/>
    <property type="match status" value="1"/>
</dbReference>
<feature type="domain" description="Polysaccharide lyase 14" evidence="3">
    <location>
        <begin position="429"/>
        <end position="595"/>
    </location>
</feature>